<evidence type="ECO:0000259" key="2">
    <source>
        <dbReference type="Pfam" id="PF12770"/>
    </source>
</evidence>
<dbReference type="Proteomes" id="UP000186601">
    <property type="component" value="Unassembled WGS sequence"/>
</dbReference>
<dbReference type="OrthoDB" id="3169018at2759"/>
<evidence type="ECO:0000313" key="4">
    <source>
        <dbReference type="Proteomes" id="UP000186601"/>
    </source>
</evidence>
<reference evidence="3 4" key="1">
    <citation type="submission" date="2018-02" db="EMBL/GenBank/DDBJ databases">
        <title>Genome sequence of the basidiomycete white-rot fungus Phlebia centrifuga.</title>
        <authorList>
            <person name="Granchi Z."/>
            <person name="Peng M."/>
            <person name="de Vries R.P."/>
            <person name="Hilden K."/>
            <person name="Makela M.R."/>
            <person name="Grigoriev I."/>
            <person name="Riley R."/>
        </authorList>
    </citation>
    <scope>NUCLEOTIDE SEQUENCE [LARGE SCALE GENOMIC DNA]</scope>
    <source>
        <strain evidence="3 4">FBCC195</strain>
    </source>
</reference>
<sequence length="1162" mass="130501">MDELGRLACRCVLDLYRSVDLTASQTSSSASDDSNAVEISSVGTLASEVTELPLIIIPCTHHSNIPIEYFTILLDLNDAINTMELSLLRIPLMDQESKILHFGVLSRLRHLRWTKRLHRSDLAAATSYLRSCTESQVIDSFHQGVFYEEMGVCLSSRYCLQKDQLVLESAIECLQKSIASVRRASPTKPLIFFIWQLAYLQFYRFEGTQDVEFLDESVRQLRQCIMLSVIDNAALAACFRLLIRELVLKFELYQNRADLDEAISIHDYLGALPKRALSPHDKDLAARGNRKIVNTDRWRTAHSSLLYLRFMDTGQYRDLQSAVENLEDVLQGLDDESAAVREEATASLVNCLMQRFRVHGRVEDLRRIEELVVYDSTPSVENIYNLGKLHIMAFSWFRYQGFIDEAVKYLLLSLADLAPRMHTSLKDGVPIETEEESTFAQAALKQLRDAGTIAHYARHSRRQGILPSESRFGHGSDWLQHTSRLHDLGRAITMQFEFSPLRDNRQMGIALTVLRLAEQLAPRNSFQRWEYLFSLGISHRVRHEVMQQETDIAEAIEMQSKAVEKLIFPNPRRIPALSCLAHSLMQSARASGDVAQYHQAVDHLERVVDAFYGFIHDRLEGAILWASLLHTNIPFPFEEEHAQLQKALEGYQKGILLLARAVWIGLSTSSRLARLHSVPKTFASDAAACAIRLAELQTDPGQRQEYLGKAVELLDEARAILWSQASQLHADLRLLSTQHSDLAAELNAVAHELARTAFKDGNADSGRTTEGLAYKWESLVERVRELDGFHDFLRSIPFAELRQAAGSTSIIIVNVSEHRCDALIIPPEGLVRLVPLPRLSKSQVEDDVQDIHNMLPSYEDRGEFETVLNDLWLDVCKPILAELRDMGVVGQRPHAAGTRTPHIRWCLTGRLAFLPIHAAGPRYQSRRKPGMLDWMTSSYISTLSMLLRAQHRTETSQGGVPSPRVLAVCHSGGGGRGHLPKAKEEVEILRSCAQPETVSVILDQAARVDVVSGALRGSNWVHFACHGTQNHANPMDSALLLDDGKLPVSTLAEQNLKGEFAMLLACETAMGMPGLSDEAIHVAAALHFAGFKSVIATMWSICDDHGPIVAEKVYKHLFRKKADGLLPDALEAAYALRKAILYLRDKEKLSVRDWAPFMHFGL</sequence>
<keyword evidence="4" id="KW-1185">Reference proteome</keyword>
<dbReference type="EMBL" id="MLYV02000976">
    <property type="protein sequence ID" value="PSR74591.1"/>
    <property type="molecule type" value="Genomic_DNA"/>
</dbReference>
<keyword evidence="1" id="KW-0175">Coiled coil</keyword>
<accession>A0A2R6NQ43</accession>
<proteinExistence type="predicted"/>
<evidence type="ECO:0000256" key="1">
    <source>
        <dbReference type="SAM" id="Coils"/>
    </source>
</evidence>
<dbReference type="STRING" id="98765.A0A2R6NQ43"/>
<name>A0A2R6NQ43_9APHY</name>
<dbReference type="InterPro" id="IPR024983">
    <property type="entry name" value="CHAT_dom"/>
</dbReference>
<dbReference type="AlphaFoldDB" id="A0A2R6NQ43"/>
<gene>
    <name evidence="3" type="ORF">PHLCEN_2v9768</name>
</gene>
<organism evidence="3 4">
    <name type="scientific">Hermanssonia centrifuga</name>
    <dbReference type="NCBI Taxonomy" id="98765"/>
    <lineage>
        <taxon>Eukaryota</taxon>
        <taxon>Fungi</taxon>
        <taxon>Dikarya</taxon>
        <taxon>Basidiomycota</taxon>
        <taxon>Agaricomycotina</taxon>
        <taxon>Agaricomycetes</taxon>
        <taxon>Polyporales</taxon>
        <taxon>Meruliaceae</taxon>
        <taxon>Hermanssonia</taxon>
    </lineage>
</organism>
<feature type="coiled-coil region" evidence="1">
    <location>
        <begin position="316"/>
        <end position="343"/>
    </location>
</feature>
<evidence type="ECO:0000313" key="3">
    <source>
        <dbReference type="EMBL" id="PSR74591.1"/>
    </source>
</evidence>
<dbReference type="Pfam" id="PF12770">
    <property type="entry name" value="CHAT"/>
    <property type="match status" value="1"/>
</dbReference>
<feature type="domain" description="CHAT" evidence="2">
    <location>
        <begin position="869"/>
        <end position="1161"/>
    </location>
</feature>
<comment type="caution">
    <text evidence="3">The sequence shown here is derived from an EMBL/GenBank/DDBJ whole genome shotgun (WGS) entry which is preliminary data.</text>
</comment>
<protein>
    <recommendedName>
        <fullName evidence="2">CHAT domain-containing protein</fullName>
    </recommendedName>
</protein>